<keyword evidence="4" id="KW-1185">Reference proteome</keyword>
<evidence type="ECO:0000256" key="1">
    <source>
        <dbReference type="SAM" id="MobiDB-lite"/>
    </source>
</evidence>
<dbReference type="EMBL" id="JAAPAO010001519">
    <property type="protein sequence ID" value="KAF4649494.1"/>
    <property type="molecule type" value="Genomic_DNA"/>
</dbReference>
<dbReference type="Proteomes" id="UP000591131">
    <property type="component" value="Unassembled WGS sequence"/>
</dbReference>
<feature type="transmembrane region" description="Helical" evidence="2">
    <location>
        <begin position="181"/>
        <end position="203"/>
    </location>
</feature>
<dbReference type="AlphaFoldDB" id="A0A7J6KRL3"/>
<keyword evidence="2" id="KW-0812">Transmembrane</keyword>
<keyword evidence="2" id="KW-1133">Transmembrane helix</keyword>
<sequence>MAPNHDPYSQLPIDLQEILAFLAEMAWPSDEEPVALPTVVPATPGSTTFTLATTAVPTSTFSDPTTKGTSSTGGWVSTLNSELPLVGYVDTTTRDIRTTSMMPTTAGTTLDHSDLWSEFQEILDSQDELWGFDVEPATLPPTLPPTPTVIGYQGWATTFSPEEVEMIQAIDQVNEKWSAGWIVGSIVGLSVILCVTVYCLCCYRRIRQMITTKIARSGPAEEKESKSETERPEGEAETSHVEEP</sequence>
<evidence type="ECO:0000313" key="4">
    <source>
        <dbReference type="Proteomes" id="UP000591131"/>
    </source>
</evidence>
<name>A0A7J6KRL3_PERCH</name>
<accession>A0A7J6KRL3</accession>
<keyword evidence="2" id="KW-0472">Membrane</keyword>
<organism evidence="3 4">
    <name type="scientific">Perkinsus chesapeaki</name>
    <name type="common">Clam parasite</name>
    <name type="synonym">Perkinsus andrewsi</name>
    <dbReference type="NCBI Taxonomy" id="330153"/>
    <lineage>
        <taxon>Eukaryota</taxon>
        <taxon>Sar</taxon>
        <taxon>Alveolata</taxon>
        <taxon>Perkinsozoa</taxon>
        <taxon>Perkinsea</taxon>
        <taxon>Perkinsida</taxon>
        <taxon>Perkinsidae</taxon>
        <taxon>Perkinsus</taxon>
    </lineage>
</organism>
<gene>
    <name evidence="3" type="ORF">FOL47_002033</name>
</gene>
<evidence type="ECO:0000256" key="2">
    <source>
        <dbReference type="SAM" id="Phobius"/>
    </source>
</evidence>
<comment type="caution">
    <text evidence="3">The sequence shown here is derived from an EMBL/GenBank/DDBJ whole genome shotgun (WGS) entry which is preliminary data.</text>
</comment>
<feature type="compositionally biased region" description="Basic and acidic residues" evidence="1">
    <location>
        <begin position="219"/>
        <end position="244"/>
    </location>
</feature>
<reference evidence="3 4" key="1">
    <citation type="submission" date="2020-04" db="EMBL/GenBank/DDBJ databases">
        <title>Perkinsus chesapeaki whole genome sequence.</title>
        <authorList>
            <person name="Bogema D.R."/>
        </authorList>
    </citation>
    <scope>NUCLEOTIDE SEQUENCE [LARGE SCALE GENOMIC DNA]</scope>
    <source>
        <strain evidence="3">ATCC PRA-425</strain>
    </source>
</reference>
<evidence type="ECO:0000313" key="3">
    <source>
        <dbReference type="EMBL" id="KAF4649494.1"/>
    </source>
</evidence>
<protein>
    <submittedName>
        <fullName evidence="3">Uncharacterized protein</fullName>
    </submittedName>
</protein>
<proteinExistence type="predicted"/>
<feature type="region of interest" description="Disordered" evidence="1">
    <location>
        <begin position="215"/>
        <end position="244"/>
    </location>
</feature>